<feature type="transmembrane region" description="Helical" evidence="1">
    <location>
        <begin position="330"/>
        <end position="354"/>
    </location>
</feature>
<evidence type="ECO:0000256" key="1">
    <source>
        <dbReference type="SAM" id="Phobius"/>
    </source>
</evidence>
<evidence type="ECO:0000313" key="3">
    <source>
        <dbReference type="Proteomes" id="UP001172159"/>
    </source>
</evidence>
<dbReference type="EMBL" id="JAUKTV010000002">
    <property type="protein sequence ID" value="KAK0744302.1"/>
    <property type="molecule type" value="Genomic_DNA"/>
</dbReference>
<reference evidence="2" key="1">
    <citation type="submission" date="2023-06" db="EMBL/GenBank/DDBJ databases">
        <title>Genome-scale phylogeny and comparative genomics of the fungal order Sordariales.</title>
        <authorList>
            <consortium name="Lawrence Berkeley National Laboratory"/>
            <person name="Hensen N."/>
            <person name="Bonometti L."/>
            <person name="Westerberg I."/>
            <person name="Brannstrom I.O."/>
            <person name="Guillou S."/>
            <person name="Cros-Aarteil S."/>
            <person name="Calhoun S."/>
            <person name="Haridas S."/>
            <person name="Kuo A."/>
            <person name="Mondo S."/>
            <person name="Pangilinan J."/>
            <person name="Riley R."/>
            <person name="Labutti K."/>
            <person name="Andreopoulos B."/>
            <person name="Lipzen A."/>
            <person name="Chen C."/>
            <person name="Yanf M."/>
            <person name="Daum C."/>
            <person name="Ng V."/>
            <person name="Clum A."/>
            <person name="Steindorff A."/>
            <person name="Ohm R."/>
            <person name="Martin F."/>
            <person name="Silar P."/>
            <person name="Natvig D."/>
            <person name="Lalanne C."/>
            <person name="Gautier V."/>
            <person name="Ament-Velasquez S.L."/>
            <person name="Kruys A."/>
            <person name="Hutchinson M.I."/>
            <person name="Powell A.J."/>
            <person name="Barry K."/>
            <person name="Miller A.N."/>
            <person name="Grigoriev I.V."/>
            <person name="Debuchy R."/>
            <person name="Gladieux P."/>
            <person name="Thoren M.H."/>
            <person name="Johannesson H."/>
        </authorList>
    </citation>
    <scope>NUCLEOTIDE SEQUENCE</scope>
    <source>
        <strain evidence="2">CBS 540.89</strain>
    </source>
</reference>
<name>A0AA40K3H1_9PEZI</name>
<comment type="caution">
    <text evidence="2">The sequence shown here is derived from an EMBL/GenBank/DDBJ whole genome shotgun (WGS) entry which is preliminary data.</text>
</comment>
<keyword evidence="1" id="KW-1133">Transmembrane helix</keyword>
<organism evidence="2 3">
    <name type="scientific">Apiosordaria backusii</name>
    <dbReference type="NCBI Taxonomy" id="314023"/>
    <lineage>
        <taxon>Eukaryota</taxon>
        <taxon>Fungi</taxon>
        <taxon>Dikarya</taxon>
        <taxon>Ascomycota</taxon>
        <taxon>Pezizomycotina</taxon>
        <taxon>Sordariomycetes</taxon>
        <taxon>Sordariomycetidae</taxon>
        <taxon>Sordariales</taxon>
        <taxon>Lasiosphaeriaceae</taxon>
        <taxon>Apiosordaria</taxon>
    </lineage>
</organism>
<protein>
    <submittedName>
        <fullName evidence="2">Uncharacterized protein</fullName>
    </submittedName>
</protein>
<keyword evidence="1" id="KW-0472">Membrane</keyword>
<keyword evidence="3" id="KW-1185">Reference proteome</keyword>
<proteinExistence type="predicted"/>
<dbReference type="Proteomes" id="UP001172159">
    <property type="component" value="Unassembled WGS sequence"/>
</dbReference>
<dbReference type="AlphaFoldDB" id="A0AA40K3H1"/>
<accession>A0AA40K3H1</accession>
<sequence>MAISASNYRDHIAKTLLGKSGDFQAYFKVYNDLLDRGPRNVITQAPHQPRNSISHETILAATDIIKKDSRVTLESTRRMIGQRFPNTYSTDELDFILEVAVQAMFMIDPNVNGSHGLGYMVGTYRPASWSANESFIDFVNKSFPQVSTEKRAQVETVLENKRSLKAWKLQDRVGIEFRGTNNLTDHLLLDRDNRILYLFHHTAYLKAHLNLWYRLCGDGAKEVGIGSALERGMLSPRLLAETLHSLQTILFSYDDYRSMHLLNNTLIKKKKFDSSCAILEGYLPFADGPGDFVYTYWGDRLMILHDLVRDRPPRTKFEKWIKWQTTERNFFLVAGLALIISAVVGILSLVLAIFQSIVAWQAWKHPATSG</sequence>
<evidence type="ECO:0000313" key="2">
    <source>
        <dbReference type="EMBL" id="KAK0744302.1"/>
    </source>
</evidence>
<gene>
    <name evidence="2" type="ORF">B0T21DRAFT_357554</name>
</gene>
<keyword evidence="1" id="KW-0812">Transmembrane</keyword>